<dbReference type="RefSeq" id="WP_204636538.1">
    <property type="nucleotide sequence ID" value="NZ_JADIKC010000005.1"/>
</dbReference>
<reference evidence="3 4" key="1">
    <citation type="submission" date="2020-10" db="EMBL/GenBank/DDBJ databases">
        <title>Phylogeny of dyella-like bacteria.</title>
        <authorList>
            <person name="Fu J."/>
        </authorList>
    </citation>
    <scope>NUCLEOTIDE SEQUENCE [LARGE SCALE GENOMIC DNA]</scope>
    <source>
        <strain evidence="3 4">THG-B117</strain>
    </source>
</reference>
<evidence type="ECO:0000313" key="4">
    <source>
        <dbReference type="Proteomes" id="UP001430065"/>
    </source>
</evidence>
<dbReference type="EMBL" id="JADIKC010000005">
    <property type="protein sequence ID" value="MBM7122105.1"/>
    <property type="molecule type" value="Genomic_DNA"/>
</dbReference>
<dbReference type="InterPro" id="IPR052698">
    <property type="entry name" value="MoCofactor_Util/Proc"/>
</dbReference>
<evidence type="ECO:0000313" key="3">
    <source>
        <dbReference type="EMBL" id="MBM7122105.1"/>
    </source>
</evidence>
<dbReference type="Proteomes" id="UP001430065">
    <property type="component" value="Unassembled WGS sequence"/>
</dbReference>
<sequence>MTQRPRDSLLTSAMNVTQEFEPLYRAARALDWRGGSSPAALITITRTRGSTFRRAGASMLVMRTGTLVCELSGGCPQRDIVLRAQRAMEQGQPALVGYGRESNFDVMLETGCGGELEVLIEPWQQPDDLLFLDAIAQLRERRQSGAMASVFASNGDALSGRPQRLVQGEQTLWSNIGQPALGERVLAELAVSTIDGGAAVARPVESSGRHYDILLESLRPPLALVVIGDGADATALARLSRQLGWHTTVVSQREPRQALDGAHQLTASPRSLSGQVRLDSMTAVVVMTHRLEHDLAYLGELLDTPVPYLGCIGSRQRAEQIRAALPRPDPRLRAPAGLDVGSETPEEIALAIAAEILATRNGRSGGSLVHSQVSIHP</sequence>
<dbReference type="InterPro" id="IPR003777">
    <property type="entry name" value="XdhC_CoxI"/>
</dbReference>
<feature type="domain" description="XdhC Rossmann" evidence="2">
    <location>
        <begin position="224"/>
        <end position="356"/>
    </location>
</feature>
<dbReference type="PANTHER" id="PTHR30388:SF6">
    <property type="entry name" value="XANTHINE DEHYDROGENASE SUBUNIT A-RELATED"/>
    <property type="match status" value="1"/>
</dbReference>
<organism evidence="3 4">
    <name type="scientific">Dyella kyungheensis</name>
    <dbReference type="NCBI Taxonomy" id="1242174"/>
    <lineage>
        <taxon>Bacteria</taxon>
        <taxon>Pseudomonadati</taxon>
        <taxon>Pseudomonadota</taxon>
        <taxon>Gammaproteobacteria</taxon>
        <taxon>Lysobacterales</taxon>
        <taxon>Rhodanobacteraceae</taxon>
        <taxon>Dyella</taxon>
    </lineage>
</organism>
<dbReference type="Pfam" id="PF13478">
    <property type="entry name" value="XdhC_C"/>
    <property type="match status" value="1"/>
</dbReference>
<accession>A0ABS2JTG1</accession>
<dbReference type="PANTHER" id="PTHR30388">
    <property type="entry name" value="ALDEHYDE OXIDOREDUCTASE MOLYBDENUM COFACTOR ASSEMBLY PROTEIN"/>
    <property type="match status" value="1"/>
</dbReference>
<dbReference type="Gene3D" id="3.40.50.720">
    <property type="entry name" value="NAD(P)-binding Rossmann-like Domain"/>
    <property type="match status" value="1"/>
</dbReference>
<name>A0ABS2JTG1_9GAMM</name>
<proteinExistence type="predicted"/>
<evidence type="ECO:0000259" key="1">
    <source>
        <dbReference type="Pfam" id="PF02625"/>
    </source>
</evidence>
<gene>
    <name evidence="3" type="ORF">ISP20_13150</name>
</gene>
<comment type="caution">
    <text evidence="3">The sequence shown here is derived from an EMBL/GenBank/DDBJ whole genome shotgun (WGS) entry which is preliminary data.</text>
</comment>
<dbReference type="Pfam" id="PF02625">
    <property type="entry name" value="XdhC_CoxI"/>
    <property type="match status" value="1"/>
</dbReference>
<keyword evidence="4" id="KW-1185">Reference proteome</keyword>
<dbReference type="InterPro" id="IPR027051">
    <property type="entry name" value="XdhC_Rossmann_dom"/>
</dbReference>
<evidence type="ECO:0000259" key="2">
    <source>
        <dbReference type="Pfam" id="PF13478"/>
    </source>
</evidence>
<feature type="domain" description="XdhC- CoxI" evidence="1">
    <location>
        <begin position="36"/>
        <end position="99"/>
    </location>
</feature>
<protein>
    <submittedName>
        <fullName evidence="3">XdhC family protein</fullName>
    </submittedName>
</protein>